<dbReference type="AlphaFoldDB" id="A0A6C0JT49"/>
<name>A0A6C0JT49_9ZZZZ</name>
<reference evidence="1" key="1">
    <citation type="journal article" date="2020" name="Nature">
        <title>Giant virus diversity and host interactions through global metagenomics.</title>
        <authorList>
            <person name="Schulz F."/>
            <person name="Roux S."/>
            <person name="Paez-Espino D."/>
            <person name="Jungbluth S."/>
            <person name="Walsh D.A."/>
            <person name="Denef V.J."/>
            <person name="McMahon K.D."/>
            <person name="Konstantinidis K.T."/>
            <person name="Eloe-Fadrosh E.A."/>
            <person name="Kyrpides N.C."/>
            <person name="Woyke T."/>
        </authorList>
    </citation>
    <scope>NUCLEOTIDE SEQUENCE</scope>
    <source>
        <strain evidence="1">GVMAG-S-1064190-84</strain>
    </source>
</reference>
<evidence type="ECO:0000313" key="1">
    <source>
        <dbReference type="EMBL" id="QHU08932.1"/>
    </source>
</evidence>
<proteinExistence type="predicted"/>
<accession>A0A6C0JT49</accession>
<dbReference type="EMBL" id="MN740699">
    <property type="protein sequence ID" value="QHU08932.1"/>
    <property type="molecule type" value="Genomic_DNA"/>
</dbReference>
<protein>
    <submittedName>
        <fullName evidence="1">Uncharacterized protein</fullName>
    </submittedName>
</protein>
<sequence length="119" mass="14121">MIDVQTARSILNEFQNEFQCDKFATIKNIDENDFDLYSGDYGNFSDAEFLPEYEEKFNRLSEFIMAHDKFVVYDNDLDFIYDANPNSDDSDIELCIKYLNQFINKIEAEQNMIHHMSKD</sequence>
<organism evidence="1">
    <name type="scientific">viral metagenome</name>
    <dbReference type="NCBI Taxonomy" id="1070528"/>
    <lineage>
        <taxon>unclassified sequences</taxon>
        <taxon>metagenomes</taxon>
        <taxon>organismal metagenomes</taxon>
    </lineage>
</organism>